<dbReference type="InterPro" id="IPR032528">
    <property type="entry name" value="Ribosom_S30AE_C"/>
</dbReference>
<dbReference type="Pfam" id="PF02482">
    <property type="entry name" value="Ribosomal_S30AE"/>
    <property type="match status" value="1"/>
</dbReference>
<comment type="caution">
    <text evidence="6">The sequence shown here is derived from an EMBL/GenBank/DDBJ whole genome shotgun (WGS) entry which is preliminary data.</text>
</comment>
<accession>A0A5M6I3Z4</accession>
<dbReference type="InterPro" id="IPR034694">
    <property type="entry name" value="HPF_long/plastid"/>
</dbReference>
<dbReference type="SUPFAM" id="SSF69754">
    <property type="entry name" value="Ribosome binding protein Y (YfiA homologue)"/>
    <property type="match status" value="1"/>
</dbReference>
<name>A0A5M6I3Z4_9HYPH</name>
<dbReference type="AlphaFoldDB" id="A0A5M6I3Z4"/>
<evidence type="ECO:0000313" key="7">
    <source>
        <dbReference type="Proteomes" id="UP000323886"/>
    </source>
</evidence>
<dbReference type="NCBIfam" id="TIGR00741">
    <property type="entry name" value="yfiA"/>
    <property type="match status" value="1"/>
</dbReference>
<evidence type="ECO:0000256" key="3">
    <source>
        <dbReference type="ARBA" id="ARBA00041148"/>
    </source>
</evidence>
<dbReference type="OrthoDB" id="9794975at2"/>
<keyword evidence="1 4" id="KW-0810">Translation regulation</keyword>
<dbReference type="Gene3D" id="3.30.505.50">
    <property type="entry name" value="Sigma 54 modulation/S30EA ribosomal protein, C-terminal domain"/>
    <property type="match status" value="1"/>
</dbReference>
<reference evidence="6 7" key="1">
    <citation type="submission" date="2019-09" db="EMBL/GenBank/DDBJ databases">
        <title>Draft Whole-Genome sequence of Blastochloris sulfoviridis DSM 729.</title>
        <authorList>
            <person name="Meyer T.E."/>
            <person name="Kyndt J.A."/>
        </authorList>
    </citation>
    <scope>NUCLEOTIDE SEQUENCE [LARGE SCALE GENOMIC DNA]</scope>
    <source>
        <strain evidence="6 7">DSM 729</strain>
    </source>
</reference>
<evidence type="ECO:0000259" key="5">
    <source>
        <dbReference type="Pfam" id="PF16321"/>
    </source>
</evidence>
<dbReference type="GO" id="GO:0043024">
    <property type="term" value="F:ribosomal small subunit binding"/>
    <property type="evidence" value="ECO:0007669"/>
    <property type="project" value="TreeGrafter"/>
</dbReference>
<proteinExistence type="inferred from homology"/>
<comment type="function">
    <text evidence="4">Required for dimerization of active 70S ribosomes into 100S ribosomes in stationary phase; 100S ribosomes are translationally inactive and sometimes present during exponential growth.</text>
</comment>
<sequence>MTLRVSGKNLDIGDALRTRIEARIAEAIEKFFDRGWSGRAIVEREGTFFRTDCILHLSSGAELQSHATAADAYQSCDLACERIEKRLRRYKRKLREEHGGERTMPMAPMYVLQAPSEDEDVETETGPDGDHPVVVAETKTAVGQLSVAEAVVELDITGAPVVVFRHATSGRINVVYRRPDGNIGWVDPPAEPH</sequence>
<dbReference type="PANTHER" id="PTHR33231:SF1">
    <property type="entry name" value="30S RIBOSOMAL PROTEIN"/>
    <property type="match status" value="1"/>
</dbReference>
<evidence type="ECO:0000256" key="2">
    <source>
        <dbReference type="ARBA" id="ARBA00038695"/>
    </source>
</evidence>
<dbReference type="InterPro" id="IPR003489">
    <property type="entry name" value="RHF/RaiA"/>
</dbReference>
<feature type="domain" description="Sigma 54 modulation/S30EA ribosomal protein C-terminal" evidence="5">
    <location>
        <begin position="131"/>
        <end position="184"/>
    </location>
</feature>
<dbReference type="InterPro" id="IPR036567">
    <property type="entry name" value="RHF-like"/>
</dbReference>
<dbReference type="GO" id="GO:0045900">
    <property type="term" value="P:negative regulation of translational elongation"/>
    <property type="evidence" value="ECO:0007669"/>
    <property type="project" value="TreeGrafter"/>
</dbReference>
<comment type="subunit">
    <text evidence="4">Interacts with 100S ribosomes.</text>
</comment>
<protein>
    <recommendedName>
        <fullName evidence="3 4">Ribosome hibernation promoting factor</fullName>
        <shortName evidence="4">HPF</shortName>
    </recommendedName>
</protein>
<comment type="subunit">
    <text evidence="2">Associates exclusively with 100S ribosomes, which are dimers of 70S ribosomes.</text>
</comment>
<dbReference type="EMBL" id="VWPL01000004">
    <property type="protein sequence ID" value="KAA5602931.1"/>
    <property type="molecule type" value="Genomic_DNA"/>
</dbReference>
<evidence type="ECO:0000313" key="6">
    <source>
        <dbReference type="EMBL" id="KAA5602931.1"/>
    </source>
</evidence>
<organism evidence="6 7">
    <name type="scientific">Blastochloris sulfoviridis</name>
    <dbReference type="NCBI Taxonomy" id="50712"/>
    <lineage>
        <taxon>Bacteria</taxon>
        <taxon>Pseudomonadati</taxon>
        <taxon>Pseudomonadota</taxon>
        <taxon>Alphaproteobacteria</taxon>
        <taxon>Hyphomicrobiales</taxon>
        <taxon>Blastochloridaceae</taxon>
        <taxon>Blastochloris</taxon>
    </lineage>
</organism>
<keyword evidence="7" id="KW-1185">Reference proteome</keyword>
<evidence type="ECO:0000256" key="1">
    <source>
        <dbReference type="ARBA" id="ARBA00022845"/>
    </source>
</evidence>
<dbReference type="RefSeq" id="WP_150096302.1">
    <property type="nucleotide sequence ID" value="NZ_VWPL01000004.1"/>
</dbReference>
<dbReference type="InterPro" id="IPR050574">
    <property type="entry name" value="HPF/YfiA_ribosome-assoc"/>
</dbReference>
<evidence type="ECO:0000256" key="4">
    <source>
        <dbReference type="HAMAP-Rule" id="MF_00839"/>
    </source>
</evidence>
<dbReference type="GO" id="GO:0022627">
    <property type="term" value="C:cytosolic small ribosomal subunit"/>
    <property type="evidence" value="ECO:0007669"/>
    <property type="project" value="TreeGrafter"/>
</dbReference>
<keyword evidence="4" id="KW-0963">Cytoplasm</keyword>
<dbReference type="HAMAP" id="MF_00839">
    <property type="entry name" value="HPF"/>
    <property type="match status" value="1"/>
</dbReference>
<comment type="subcellular location">
    <subcellularLocation>
        <location evidence="4">Cytoplasm</location>
    </subcellularLocation>
</comment>
<dbReference type="Gene3D" id="3.30.160.100">
    <property type="entry name" value="Ribosome hibernation promotion factor-like"/>
    <property type="match status" value="1"/>
</dbReference>
<dbReference type="Pfam" id="PF16321">
    <property type="entry name" value="Ribosom_S30AE_C"/>
    <property type="match status" value="1"/>
</dbReference>
<dbReference type="InterPro" id="IPR038416">
    <property type="entry name" value="Ribosom_S30AE_C_sf"/>
</dbReference>
<gene>
    <name evidence="6" type="primary">raiA</name>
    <name evidence="4" type="synonym">hpf</name>
    <name evidence="6" type="ORF">F1193_03605</name>
</gene>
<comment type="similarity">
    <text evidence="4">Belongs to the HPF/YfiA ribosome-associated protein family. Long HPF subfamily.</text>
</comment>
<dbReference type="PANTHER" id="PTHR33231">
    <property type="entry name" value="30S RIBOSOMAL PROTEIN"/>
    <property type="match status" value="1"/>
</dbReference>
<dbReference type="Proteomes" id="UP000323886">
    <property type="component" value="Unassembled WGS sequence"/>
</dbReference>